<evidence type="ECO:0000313" key="2">
    <source>
        <dbReference type="Proteomes" id="UP001055811"/>
    </source>
</evidence>
<evidence type="ECO:0000313" key="1">
    <source>
        <dbReference type="EMBL" id="KAI3749395.1"/>
    </source>
</evidence>
<accession>A0ACB9DSJ7</accession>
<name>A0ACB9DSJ7_CICIN</name>
<gene>
    <name evidence="1" type="ORF">L2E82_20006</name>
</gene>
<protein>
    <submittedName>
        <fullName evidence="1">Uncharacterized protein</fullName>
    </submittedName>
</protein>
<sequence>MCYNFDGMISNCALRFVGMNLRSSRVSERGKPGVVLGLESIKSSVVKWVSRSSGNSNSVKKVANKTERLLSLRSNQSNSGKNGANEAEIGICVDNPDEDLEMGTVFSKGIKDGSNTDDKGLFLGSEVLDPIKDFPVSSPEGEIEEESVERVHVEERNKPSTRKTHYGFKEEIKPPVDCEHESEHVLSEKLAGGGMDKIRQKKGRGRPRKKKRMISNLKKNETEVVNGGANGVVKHKRGRKRKNMESLESKGEKRGENGVVKLKRGRKRKNMEGSESKGDERGENGVVKSKKGRKKKNTEGSKYKGDERAKKKKAGVCVRERVLGLRCLAATLGVMVVHGGRPEKKVERRGRPRKVVQNETNEIPSQPKKKRGRPRKIDGENSLLKKKKQGKEKVSQKKRLKDMVIKKLKMRQRKLKVRAVKNSKNGLKTKDLKKSFIVGEDIMGRGKYKQLLRDKLVKVLLKAGWMIDRRPRQERVYSDIVYIEPSGRSHWSITRAYAMLTKKVKDGDADSNEVSAFVQIPDEDISMLFRHVDKELGYKKKKNRIWKDGKRVKKAVTPKNKKKDGRRNREKGIIVKKRKPRLLARGSEKGSKQDINTRLLYNKKRNLLSWMIDSGVISSGLKVKYGKRRHTRVFEGTITNNGILCSCCKESMSISEFVGHSGGKVNKGFDNIYLESGVTFRKCLLDSWKKEEESGTIRFNLVDVEGDDPNDDTCNICGDGGNLICCDGCPSTFHQSCLDIQNFPPGDWNCIYCSCKFCGVVSVSAPDKPPSEMLSCGLCEEKFHQSCLTEVEAVNTDSNKPPFCGQKCQELFERLQKYIGVKHELEDGFSWSLLRRSDVSQDLTIHKSQLKIENNSKLAIAFSVMDECFVPIVDGRSGTTIIRNVVYNCGSNFRRLNYAGFLTAVLEKGDELITAASIRLHGSRLAEMPFIGTRHMYRRQGMCRRLLDAIESTLSSIGVEELIIPAIPDLIQTWTKVFGFTPLEESKRQELKSISMMVFPGINMLQKPLIQTDKNVSETTPSDATDCNKMPVDTTDITKDAIDYEKPEEVDYDEKPVVEKEGIDYEQIEEDIILMDRSTSSNGTHSPCDLNFQEKNIACNRWNRNYAVRTMTFLGSKGLC</sequence>
<comment type="caution">
    <text evidence="1">The sequence shown here is derived from an EMBL/GenBank/DDBJ whole genome shotgun (WGS) entry which is preliminary data.</text>
</comment>
<reference evidence="1 2" key="2">
    <citation type="journal article" date="2022" name="Mol. Ecol. Resour.">
        <title>The genomes of chicory, endive, great burdock and yacon provide insights into Asteraceae paleo-polyploidization history and plant inulin production.</title>
        <authorList>
            <person name="Fan W."/>
            <person name="Wang S."/>
            <person name="Wang H."/>
            <person name="Wang A."/>
            <person name="Jiang F."/>
            <person name="Liu H."/>
            <person name="Zhao H."/>
            <person name="Xu D."/>
            <person name="Zhang Y."/>
        </authorList>
    </citation>
    <scope>NUCLEOTIDE SEQUENCE [LARGE SCALE GENOMIC DNA]</scope>
    <source>
        <strain evidence="2">cv. Punajuju</strain>
        <tissue evidence="1">Leaves</tissue>
    </source>
</reference>
<keyword evidence="2" id="KW-1185">Reference proteome</keyword>
<reference evidence="2" key="1">
    <citation type="journal article" date="2022" name="Mol. Ecol. Resour.">
        <title>The genomes of chicory, endive, great burdock and yacon provide insights into Asteraceae palaeo-polyploidization history and plant inulin production.</title>
        <authorList>
            <person name="Fan W."/>
            <person name="Wang S."/>
            <person name="Wang H."/>
            <person name="Wang A."/>
            <person name="Jiang F."/>
            <person name="Liu H."/>
            <person name="Zhao H."/>
            <person name="Xu D."/>
            <person name="Zhang Y."/>
        </authorList>
    </citation>
    <scope>NUCLEOTIDE SEQUENCE [LARGE SCALE GENOMIC DNA]</scope>
    <source>
        <strain evidence="2">cv. Punajuju</strain>
    </source>
</reference>
<dbReference type="Proteomes" id="UP001055811">
    <property type="component" value="Linkage Group LG04"/>
</dbReference>
<dbReference type="EMBL" id="CM042012">
    <property type="protein sequence ID" value="KAI3749395.1"/>
    <property type="molecule type" value="Genomic_DNA"/>
</dbReference>
<proteinExistence type="predicted"/>
<organism evidence="1 2">
    <name type="scientific">Cichorium intybus</name>
    <name type="common">Chicory</name>
    <dbReference type="NCBI Taxonomy" id="13427"/>
    <lineage>
        <taxon>Eukaryota</taxon>
        <taxon>Viridiplantae</taxon>
        <taxon>Streptophyta</taxon>
        <taxon>Embryophyta</taxon>
        <taxon>Tracheophyta</taxon>
        <taxon>Spermatophyta</taxon>
        <taxon>Magnoliopsida</taxon>
        <taxon>eudicotyledons</taxon>
        <taxon>Gunneridae</taxon>
        <taxon>Pentapetalae</taxon>
        <taxon>asterids</taxon>
        <taxon>campanulids</taxon>
        <taxon>Asterales</taxon>
        <taxon>Asteraceae</taxon>
        <taxon>Cichorioideae</taxon>
        <taxon>Cichorieae</taxon>
        <taxon>Cichoriinae</taxon>
        <taxon>Cichorium</taxon>
    </lineage>
</organism>